<sequence>MSNKLLNVIQQNARTIMVPTSIGEIEIKEFTVKQLKKILALVNIEDQNKVLMGLIYILDESVVTPGVSLRALPSIDIERIYLALNRIQRGDVVKMDLVCGHCEKEFTGDVNLGVVGQSCEPVTEIKLDSGLVFNMRQPTMLESILVGQSTDDYFNIAIRCITSVDTGTEILQVGENKDLSPEELEEVIEYLDSGSLGKLFDFIERIPTVVVHAPIACPYCQAKDVLHLSGIAEIMG</sequence>
<dbReference type="Proteomes" id="UP000233467">
    <property type="component" value="Unassembled WGS sequence"/>
</dbReference>
<gene>
    <name evidence="1" type="ORF">CJP16_09510</name>
</gene>
<accession>A0A2N3J0K8</accession>
<organism evidence="1 2">
    <name type="scientific">Aeromonas sobria</name>
    <dbReference type="NCBI Taxonomy" id="646"/>
    <lineage>
        <taxon>Bacteria</taxon>
        <taxon>Pseudomonadati</taxon>
        <taxon>Pseudomonadota</taxon>
        <taxon>Gammaproteobacteria</taxon>
        <taxon>Aeromonadales</taxon>
        <taxon>Aeromonadaceae</taxon>
        <taxon>Aeromonas</taxon>
    </lineage>
</organism>
<protein>
    <recommendedName>
        <fullName evidence="3">Baseplate protein</fullName>
    </recommendedName>
</protein>
<dbReference type="EMBL" id="NQMM01000026">
    <property type="protein sequence ID" value="PKQ78980.1"/>
    <property type="molecule type" value="Genomic_DNA"/>
</dbReference>
<evidence type="ECO:0000313" key="2">
    <source>
        <dbReference type="Proteomes" id="UP000233467"/>
    </source>
</evidence>
<keyword evidence="2" id="KW-1185">Reference proteome</keyword>
<dbReference type="AlphaFoldDB" id="A0A2N3J0K8"/>
<comment type="caution">
    <text evidence="1">The sequence shown here is derived from an EMBL/GenBank/DDBJ whole genome shotgun (WGS) entry which is preliminary data.</text>
</comment>
<dbReference type="InterPro" id="IPR024364">
    <property type="entry name" value="Baseplate_phage_T4-like"/>
</dbReference>
<proteinExistence type="predicted"/>
<reference evidence="1 2" key="1">
    <citation type="journal article" date="2017" name="Front. Microbiol.">
        <title>Strong Genomic and Phenotypic Heterogeneity in the Aeromonas sobria Species Complex.</title>
        <authorList>
            <person name="Gauthier J."/>
            <person name="Vincent A.T."/>
            <person name="Charette S.J."/>
            <person name="Derome N."/>
        </authorList>
    </citation>
    <scope>NUCLEOTIDE SEQUENCE [LARGE SCALE GENOMIC DNA]</scope>
    <source>
        <strain evidence="1 2">TM18</strain>
    </source>
</reference>
<dbReference type="RefSeq" id="WP_101324508.1">
    <property type="nucleotide sequence ID" value="NZ_NQMM01000026.1"/>
</dbReference>
<evidence type="ECO:0008006" key="3">
    <source>
        <dbReference type="Google" id="ProtNLM"/>
    </source>
</evidence>
<evidence type="ECO:0000313" key="1">
    <source>
        <dbReference type="EMBL" id="PKQ78980.1"/>
    </source>
</evidence>
<name>A0A2N3J0K8_AERSO</name>
<dbReference type="Pfam" id="PF12322">
    <property type="entry name" value="T4_baseplate"/>
    <property type="match status" value="1"/>
</dbReference>